<evidence type="ECO:0000256" key="7">
    <source>
        <dbReference type="ARBA" id="ARBA00022763"/>
    </source>
</evidence>
<dbReference type="GO" id="GO:0000727">
    <property type="term" value="P:double-strand break repair via break-induced replication"/>
    <property type="evidence" value="ECO:0007669"/>
    <property type="project" value="UniProtKB-UniRule"/>
</dbReference>
<evidence type="ECO:0000256" key="9">
    <source>
        <dbReference type="ARBA" id="ARBA00022842"/>
    </source>
</evidence>
<dbReference type="InterPro" id="IPR010996">
    <property type="entry name" value="HHH_MUS81"/>
</dbReference>
<evidence type="ECO:0000313" key="16">
    <source>
        <dbReference type="EMBL" id="SVE93018.1"/>
    </source>
</evidence>
<dbReference type="EC" id="3.1.22.-" evidence="13"/>
<comment type="function">
    <text evidence="13">Interacts with EME1 to form a DNA structure-specific endonuclease with substrate preference for branched DNA structures with a 5'-end at the branch nick. Typical substrates include 3'-flap structures, D-loops, replication forks and nicked Holliday junctions. May be required in mitosis for the processing of stalled or collapsed replication fork intermediates. May be required in meiosis for the repair of meiosis-specific double strand breaks subsequent to single-end invasion (SEI).</text>
</comment>
<evidence type="ECO:0000256" key="11">
    <source>
        <dbReference type="ARBA" id="ARBA00023204"/>
    </source>
</evidence>
<name>A0A4Y7NIH3_9CRUS</name>
<dbReference type="InterPro" id="IPR027421">
    <property type="entry name" value="DNA_pol_lamdba_lyase_dom_sf"/>
</dbReference>
<dbReference type="GO" id="GO:0031573">
    <property type="term" value="P:mitotic intra-S DNA damage checkpoint signaling"/>
    <property type="evidence" value="ECO:0007669"/>
    <property type="project" value="TreeGrafter"/>
</dbReference>
<feature type="region of interest" description="Disordered" evidence="14">
    <location>
        <begin position="223"/>
        <end position="249"/>
    </location>
</feature>
<dbReference type="PANTHER" id="PTHR13451:SF0">
    <property type="entry name" value="CROSSOVER JUNCTION ENDONUCLEASE MUS81"/>
    <property type="match status" value="1"/>
</dbReference>
<dbReference type="Gene3D" id="1.10.10.10">
    <property type="entry name" value="Winged helix-like DNA-binding domain superfamily/Winged helix DNA-binding domain"/>
    <property type="match status" value="1"/>
</dbReference>
<evidence type="ECO:0000256" key="1">
    <source>
        <dbReference type="ARBA" id="ARBA00001946"/>
    </source>
</evidence>
<evidence type="ECO:0000256" key="6">
    <source>
        <dbReference type="ARBA" id="ARBA00022759"/>
    </source>
</evidence>
<dbReference type="Pfam" id="PF02732">
    <property type="entry name" value="ERCC4"/>
    <property type="match status" value="1"/>
</dbReference>
<reference evidence="16" key="1">
    <citation type="submission" date="2018-08" db="EMBL/GenBank/DDBJ databases">
        <authorList>
            <person name="Cornetti L."/>
        </authorList>
    </citation>
    <scope>NUCLEOTIDE SEQUENCE</scope>
    <source>
        <strain evidence="16">DE-FRO-2-1</strain>
    </source>
</reference>
<evidence type="ECO:0000256" key="3">
    <source>
        <dbReference type="ARBA" id="ARBA00010015"/>
    </source>
</evidence>
<dbReference type="GO" id="GO:0003677">
    <property type="term" value="F:DNA binding"/>
    <property type="evidence" value="ECO:0007669"/>
    <property type="project" value="UniProtKB-UniRule"/>
</dbReference>
<evidence type="ECO:0000256" key="10">
    <source>
        <dbReference type="ARBA" id="ARBA00023172"/>
    </source>
</evidence>
<keyword evidence="11 13" id="KW-0234">DNA repair</keyword>
<dbReference type="InterPro" id="IPR047417">
    <property type="entry name" value="WHD_MUS81"/>
</dbReference>
<dbReference type="InterPro" id="IPR006166">
    <property type="entry name" value="ERCC4_domain"/>
</dbReference>
<dbReference type="SUPFAM" id="SSF52980">
    <property type="entry name" value="Restriction endonuclease-like"/>
    <property type="match status" value="1"/>
</dbReference>
<evidence type="ECO:0000256" key="8">
    <source>
        <dbReference type="ARBA" id="ARBA00022801"/>
    </source>
</evidence>
<dbReference type="CDD" id="cd20074">
    <property type="entry name" value="XPF_nuclease_Mus81"/>
    <property type="match status" value="1"/>
</dbReference>
<comment type="subunit">
    <text evidence="13">Interacts with EME1.</text>
</comment>
<gene>
    <name evidence="16" type="primary">EOG090X06E6</name>
</gene>
<dbReference type="Gene3D" id="1.10.150.670">
    <property type="entry name" value="Crossover junction endonuclease EME1, DNA-binding domain"/>
    <property type="match status" value="1"/>
</dbReference>
<evidence type="ECO:0000256" key="2">
    <source>
        <dbReference type="ARBA" id="ARBA00004123"/>
    </source>
</evidence>
<dbReference type="InterPro" id="IPR033309">
    <property type="entry name" value="Mus81"/>
</dbReference>
<keyword evidence="12 13" id="KW-0539">Nucleus</keyword>
<keyword evidence="10 13" id="KW-0233">DNA recombination</keyword>
<keyword evidence="4 13" id="KW-0540">Nuclease</keyword>
<dbReference type="InterPro" id="IPR036388">
    <property type="entry name" value="WH-like_DNA-bd_sf"/>
</dbReference>
<dbReference type="FunFam" id="3.40.50.10130:FF:000003">
    <property type="entry name" value="Crossover junction endonuclease MUS81"/>
    <property type="match status" value="1"/>
</dbReference>
<dbReference type="GO" id="GO:0008821">
    <property type="term" value="F:crossover junction DNA endonuclease activity"/>
    <property type="evidence" value="ECO:0007669"/>
    <property type="project" value="UniProtKB-UniRule"/>
</dbReference>
<dbReference type="FunFam" id="1.10.150.110:FF:000001">
    <property type="entry name" value="Putative Crossover junction endonuclease MUS81"/>
    <property type="match status" value="1"/>
</dbReference>
<dbReference type="PANTHER" id="PTHR13451">
    <property type="entry name" value="CLASS II CROSSOVER JUNCTION ENDONUCLEASE MUS81"/>
    <property type="match status" value="1"/>
</dbReference>
<dbReference type="GO" id="GO:0048476">
    <property type="term" value="C:Holliday junction resolvase complex"/>
    <property type="evidence" value="ECO:0007669"/>
    <property type="project" value="UniProtKB-UniRule"/>
</dbReference>
<dbReference type="GO" id="GO:0048257">
    <property type="term" value="F:3'-flap endonuclease activity"/>
    <property type="evidence" value="ECO:0007669"/>
    <property type="project" value="TreeGrafter"/>
</dbReference>
<dbReference type="GO" id="GO:0006308">
    <property type="term" value="P:DNA catabolic process"/>
    <property type="evidence" value="ECO:0007669"/>
    <property type="project" value="UniProtKB-UniRule"/>
</dbReference>
<keyword evidence="5 13" id="KW-0479">Metal-binding</keyword>
<dbReference type="InterPro" id="IPR011335">
    <property type="entry name" value="Restrct_endonuc-II-like"/>
</dbReference>
<dbReference type="GO" id="GO:0031297">
    <property type="term" value="P:replication fork processing"/>
    <property type="evidence" value="ECO:0007669"/>
    <property type="project" value="UniProtKB-ARBA"/>
</dbReference>
<keyword evidence="8 13" id="KW-0378">Hydrolase</keyword>
<evidence type="ECO:0000256" key="12">
    <source>
        <dbReference type="ARBA" id="ARBA00023242"/>
    </source>
</evidence>
<evidence type="ECO:0000259" key="15">
    <source>
        <dbReference type="SMART" id="SM00891"/>
    </source>
</evidence>
<protein>
    <recommendedName>
        <fullName evidence="13">Crossover junction endonuclease MUS81</fullName>
        <ecNumber evidence="13">3.1.22.-</ecNumber>
    </recommendedName>
</protein>
<evidence type="ECO:0000256" key="4">
    <source>
        <dbReference type="ARBA" id="ARBA00022722"/>
    </source>
</evidence>
<dbReference type="Pfam" id="PF21136">
    <property type="entry name" value="WHD_MUS81"/>
    <property type="match status" value="1"/>
</dbReference>
<dbReference type="GO" id="GO:0000712">
    <property type="term" value="P:resolution of meiotic recombination intermediates"/>
    <property type="evidence" value="ECO:0007669"/>
    <property type="project" value="TreeGrafter"/>
</dbReference>
<comment type="cofactor">
    <cofactor evidence="1 13">
        <name>Mg(2+)</name>
        <dbReference type="ChEBI" id="CHEBI:18420"/>
    </cofactor>
</comment>
<organism evidence="16">
    <name type="scientific">Moina brachiata</name>
    <dbReference type="NCBI Taxonomy" id="675436"/>
    <lineage>
        <taxon>Eukaryota</taxon>
        <taxon>Metazoa</taxon>
        <taxon>Ecdysozoa</taxon>
        <taxon>Arthropoda</taxon>
        <taxon>Crustacea</taxon>
        <taxon>Branchiopoda</taxon>
        <taxon>Diplostraca</taxon>
        <taxon>Cladocera</taxon>
        <taxon>Anomopoda</taxon>
        <taxon>Moinidae</taxon>
        <taxon>Moina</taxon>
    </lineage>
</organism>
<dbReference type="GO" id="GO:0005634">
    <property type="term" value="C:nucleus"/>
    <property type="evidence" value="ECO:0007669"/>
    <property type="project" value="UniProtKB-SubCell"/>
</dbReference>
<accession>A0A4Y7NIH3</accession>
<keyword evidence="6 13" id="KW-0255">Endonuclease</keyword>
<dbReference type="Gene3D" id="1.10.150.110">
    <property type="entry name" value="DNA polymerase beta, N-terminal domain-like"/>
    <property type="match status" value="1"/>
</dbReference>
<keyword evidence="9 13" id="KW-0460">Magnesium</keyword>
<keyword evidence="7 13" id="KW-0227">DNA damage</keyword>
<dbReference type="GO" id="GO:0046872">
    <property type="term" value="F:metal ion binding"/>
    <property type="evidence" value="ECO:0007669"/>
    <property type="project" value="UniProtKB-UniRule"/>
</dbReference>
<comment type="subcellular location">
    <subcellularLocation>
        <location evidence="2 13">Nucleus</location>
    </subcellularLocation>
</comment>
<dbReference type="EMBL" id="LR023399">
    <property type="protein sequence ID" value="SVE93018.1"/>
    <property type="molecule type" value="mRNA"/>
</dbReference>
<proteinExistence type="evidence at transcript level"/>
<evidence type="ECO:0000256" key="13">
    <source>
        <dbReference type="RuleBase" id="RU369042"/>
    </source>
</evidence>
<evidence type="ECO:0000256" key="14">
    <source>
        <dbReference type="SAM" id="MobiDB-lite"/>
    </source>
</evidence>
<dbReference type="FunFam" id="1.10.10.10:FF:000307">
    <property type="entry name" value="Crossover junction endonuclease MUS81"/>
    <property type="match status" value="1"/>
</dbReference>
<dbReference type="SUPFAM" id="SSF47802">
    <property type="entry name" value="DNA polymerase beta, N-terminal domain-like"/>
    <property type="match status" value="1"/>
</dbReference>
<feature type="region of interest" description="Disordered" evidence="14">
    <location>
        <begin position="93"/>
        <end position="121"/>
    </location>
</feature>
<evidence type="ECO:0000256" key="5">
    <source>
        <dbReference type="ARBA" id="ARBA00022723"/>
    </source>
</evidence>
<comment type="similarity">
    <text evidence="3 13">Belongs to the XPF family.</text>
</comment>
<dbReference type="AlphaFoldDB" id="A0A4Y7NIH3"/>
<sequence length="628" mass="71167">MSANSSGNKRVRITRKPKSCPNPLFLQWLKEMKEEAVRRDSRLQYVYSKAIKSLEKYPLVLHSGRECKVLQHFGDGLCQQLDKKLQEHLSNGGELHKANDEDSLSDTSPSPKRSHVDKRRSREYIPARRSGAYALLLALLKHSNEQGFLKKKELLELAQAYSDVSFTKTDLPNSKYYSSWSAMGGLIKKDLVTKAGNPARYELTDSGRDLAIRLELAEVEFDKSSDSKRNEQKTSDRKEDYPCEAASSSSNVNVCNNVRRRVPAAPTMLQIPKAKNQDDEVVPLDDVIQVEDDEFDRYSLANPLPVTEDKNLQSEVAFQPQEQFRDVEVALEDEIRNEDLSHDRFALAPDEYDIFLCVDHAEVSGGGGGTGKNQKEAAAIAFQNCGVPIDVRKLAIGDYLWICKPRSGNRKDKEQELALPFVVERKRLDDLVSSMKDGRFKEQKFRLKHSGLCRPIYLIEEHGNRQNLGLPEASVLQAIANTLIVERFQIHWTRRSEESVEFLVEMTKKIMNLYKDKTVISRPCREEPGNQWLTKLVSFKELYVHSTKQKPLSVSNMFAKQLIQLHGLSAEKAQGIVSRYPTLGILIDALQRAGTNATMLLSNLEYGKAKKKLGPALSALLARHYMKM</sequence>
<dbReference type="Pfam" id="PF14716">
    <property type="entry name" value="HHH_8"/>
    <property type="match status" value="1"/>
</dbReference>
<feature type="domain" description="ERCC4" evidence="15">
    <location>
        <begin position="355"/>
        <end position="463"/>
    </location>
</feature>
<dbReference type="SMART" id="SM00891">
    <property type="entry name" value="ERCC4"/>
    <property type="match status" value="1"/>
</dbReference>
<dbReference type="InterPro" id="IPR042530">
    <property type="entry name" value="EME1/EME2_C"/>
</dbReference>
<dbReference type="InterPro" id="IPR047416">
    <property type="entry name" value="XPF_nuclease_Mus81"/>
</dbReference>
<dbReference type="CDD" id="cd21036">
    <property type="entry name" value="WH_MUS81"/>
    <property type="match status" value="1"/>
</dbReference>
<dbReference type="Gene3D" id="3.40.50.10130">
    <property type="match status" value="1"/>
</dbReference>
<feature type="compositionally biased region" description="Basic and acidic residues" evidence="14">
    <location>
        <begin position="223"/>
        <end position="241"/>
    </location>
</feature>